<evidence type="ECO:0000313" key="3">
    <source>
        <dbReference type="Proteomes" id="UP000823877"/>
    </source>
</evidence>
<protein>
    <submittedName>
        <fullName evidence="2">Uncharacterized protein</fullName>
    </submittedName>
</protein>
<proteinExistence type="predicted"/>
<evidence type="ECO:0000256" key="1">
    <source>
        <dbReference type="SAM" id="Phobius"/>
    </source>
</evidence>
<gene>
    <name evidence="2" type="ORF">IAA37_06930</name>
</gene>
<dbReference type="AlphaFoldDB" id="A0A9D2S989"/>
<dbReference type="EMBL" id="DWXN01000012">
    <property type="protein sequence ID" value="HJB75387.1"/>
    <property type="molecule type" value="Genomic_DNA"/>
</dbReference>
<feature type="transmembrane region" description="Helical" evidence="1">
    <location>
        <begin position="39"/>
        <end position="60"/>
    </location>
</feature>
<dbReference type="Proteomes" id="UP000823877">
    <property type="component" value="Unassembled WGS sequence"/>
</dbReference>
<sequence>MKKEYKELFSTVVPSEEIKDKVLNRAVGKKKPVFSAKRIVAAVAAFAVIAGGSFGIYRIYSARSAGSEYSRHFSAPSDFSIVAYAQNNREEVVTIQDEDVELMNIKITLNHGSDGYSVSGSSEDNGITVRADEDIESVTFECENGSFTYTDSLLKTYRVKQQKYYSAVIPITEQQYNEYNELISESDGEKTSKLKQDFVSKLIRSKDCSAYIYDENFDVNKISTYEYSCYSSDMAGEDENGYEYCILIVDKEKNQDIMQTNQKKVVAKTYQPGDEIGYVNYWPDEAMEYLLNYPDTSFDKLPTDVIKITVQFENGQSVSKEIVTSFDTDGTLKMKCR</sequence>
<reference evidence="2" key="2">
    <citation type="submission" date="2021-04" db="EMBL/GenBank/DDBJ databases">
        <authorList>
            <person name="Gilroy R."/>
        </authorList>
    </citation>
    <scope>NUCLEOTIDE SEQUENCE</scope>
    <source>
        <strain evidence="2">CHK188-16595</strain>
    </source>
</reference>
<name>A0A9D2S989_9FIRM</name>
<keyword evidence="1" id="KW-0812">Transmembrane</keyword>
<keyword evidence="1" id="KW-0472">Membrane</keyword>
<reference evidence="2" key="1">
    <citation type="journal article" date="2021" name="PeerJ">
        <title>Extensive microbial diversity within the chicken gut microbiome revealed by metagenomics and culture.</title>
        <authorList>
            <person name="Gilroy R."/>
            <person name="Ravi A."/>
            <person name="Getino M."/>
            <person name="Pursley I."/>
            <person name="Horton D.L."/>
            <person name="Alikhan N.F."/>
            <person name="Baker D."/>
            <person name="Gharbi K."/>
            <person name="Hall N."/>
            <person name="Watson M."/>
            <person name="Adriaenssens E.M."/>
            <person name="Foster-Nyarko E."/>
            <person name="Jarju S."/>
            <person name="Secka A."/>
            <person name="Antonio M."/>
            <person name="Oren A."/>
            <person name="Chaudhuri R.R."/>
            <person name="La Ragione R."/>
            <person name="Hildebrand F."/>
            <person name="Pallen M.J."/>
        </authorList>
    </citation>
    <scope>NUCLEOTIDE SEQUENCE</scope>
    <source>
        <strain evidence="2">CHK188-16595</strain>
    </source>
</reference>
<evidence type="ECO:0000313" key="2">
    <source>
        <dbReference type="EMBL" id="HJB75387.1"/>
    </source>
</evidence>
<keyword evidence="1" id="KW-1133">Transmembrane helix</keyword>
<organism evidence="2 3">
    <name type="scientific">Candidatus Eubacterium faecale</name>
    <dbReference type="NCBI Taxonomy" id="2838568"/>
    <lineage>
        <taxon>Bacteria</taxon>
        <taxon>Bacillati</taxon>
        <taxon>Bacillota</taxon>
        <taxon>Clostridia</taxon>
        <taxon>Eubacteriales</taxon>
        <taxon>Eubacteriaceae</taxon>
        <taxon>Eubacterium</taxon>
    </lineage>
</organism>
<accession>A0A9D2S989</accession>
<comment type="caution">
    <text evidence="2">The sequence shown here is derived from an EMBL/GenBank/DDBJ whole genome shotgun (WGS) entry which is preliminary data.</text>
</comment>